<reference evidence="9" key="1">
    <citation type="submission" date="2019-04" db="EMBL/GenBank/DDBJ databases">
        <title>Nocardioides xinjiangensis sp. nov.</title>
        <authorList>
            <person name="Liu S."/>
        </authorList>
    </citation>
    <scope>NUCLEOTIDE SEQUENCE [LARGE SCALE GENOMIC DNA]</scope>
    <source>
        <strain evidence="9">18</strain>
    </source>
</reference>
<keyword evidence="3 5" id="KW-0063">Aspartyl esterase</keyword>
<dbReference type="EC" id="3.1.1.11" evidence="5"/>
<dbReference type="Gene3D" id="2.160.20.10">
    <property type="entry name" value="Single-stranded right-handed beta-helix, Pectin lyase-like"/>
    <property type="match status" value="1"/>
</dbReference>
<evidence type="ECO:0000256" key="5">
    <source>
        <dbReference type="RuleBase" id="RU000589"/>
    </source>
</evidence>
<evidence type="ECO:0000313" key="8">
    <source>
        <dbReference type="EMBL" id="THV40090.1"/>
    </source>
</evidence>
<evidence type="ECO:0000256" key="4">
    <source>
        <dbReference type="PROSITE-ProRule" id="PRU10040"/>
    </source>
</evidence>
<feature type="region of interest" description="Disordered" evidence="6">
    <location>
        <begin position="331"/>
        <end position="370"/>
    </location>
</feature>
<dbReference type="InterPro" id="IPR011050">
    <property type="entry name" value="Pectin_lyase_fold/virulence"/>
</dbReference>
<dbReference type="PANTHER" id="PTHR31321">
    <property type="entry name" value="ACYL-COA THIOESTER HYDROLASE YBHC-RELATED"/>
    <property type="match status" value="1"/>
</dbReference>
<dbReference type="RefSeq" id="WP_136535604.1">
    <property type="nucleotide sequence ID" value="NZ_STGY01000060.1"/>
</dbReference>
<proteinExistence type="inferred from homology"/>
<dbReference type="AlphaFoldDB" id="A0A4S8Q7H9"/>
<protein>
    <recommendedName>
        <fullName evidence="5">Pectinesterase</fullName>
        <ecNumber evidence="5">3.1.1.11</ecNumber>
    </recommendedName>
</protein>
<dbReference type="OrthoDB" id="112037at2"/>
<comment type="pathway">
    <text evidence="5">Glycan metabolism; pectin degradation; 2-dehydro-3-deoxy-D-gluconate from pectin: step 1/5.</text>
</comment>
<dbReference type="Proteomes" id="UP000308760">
    <property type="component" value="Unassembled WGS sequence"/>
</dbReference>
<dbReference type="InterPro" id="IPR012334">
    <property type="entry name" value="Pectin_lyas_fold"/>
</dbReference>
<keyword evidence="5" id="KW-0732">Signal</keyword>
<evidence type="ECO:0000259" key="7">
    <source>
        <dbReference type="Pfam" id="PF01095"/>
    </source>
</evidence>
<name>A0A4S8Q7H9_9ACTN</name>
<keyword evidence="2 5" id="KW-0378">Hydrolase</keyword>
<dbReference type="GO" id="GO:0042545">
    <property type="term" value="P:cell wall modification"/>
    <property type="evidence" value="ECO:0007669"/>
    <property type="project" value="UniProtKB-UniRule"/>
</dbReference>
<feature type="active site" evidence="4">
    <location>
        <position position="221"/>
    </location>
</feature>
<organism evidence="8 9">
    <name type="scientific">Glycomyces buryatensis</name>
    <dbReference type="NCBI Taxonomy" id="2570927"/>
    <lineage>
        <taxon>Bacteria</taxon>
        <taxon>Bacillati</taxon>
        <taxon>Actinomycetota</taxon>
        <taxon>Actinomycetes</taxon>
        <taxon>Glycomycetales</taxon>
        <taxon>Glycomycetaceae</taxon>
        <taxon>Glycomyces</taxon>
    </lineage>
</organism>
<dbReference type="InterPro" id="IPR033131">
    <property type="entry name" value="Pectinesterase_Asp_AS"/>
</dbReference>
<evidence type="ECO:0000256" key="1">
    <source>
        <dbReference type="ARBA" id="ARBA00008891"/>
    </source>
</evidence>
<reference evidence="8 9" key="2">
    <citation type="submission" date="2019-05" db="EMBL/GenBank/DDBJ databases">
        <title>Glycomyces buryatensis sp. nov.</title>
        <authorList>
            <person name="Nikitina E."/>
        </authorList>
    </citation>
    <scope>NUCLEOTIDE SEQUENCE [LARGE SCALE GENOMIC DNA]</scope>
    <source>
        <strain evidence="8 9">18</strain>
    </source>
</reference>
<dbReference type="GO" id="GO:0009279">
    <property type="term" value="C:cell outer membrane"/>
    <property type="evidence" value="ECO:0007669"/>
    <property type="project" value="TreeGrafter"/>
</dbReference>
<keyword evidence="9" id="KW-1185">Reference proteome</keyword>
<accession>A0A4S8Q7H9</accession>
<evidence type="ECO:0000256" key="3">
    <source>
        <dbReference type="ARBA" id="ARBA00023085"/>
    </source>
</evidence>
<feature type="chain" id="PRO_5020925627" description="Pectinesterase" evidence="5">
    <location>
        <begin position="36"/>
        <end position="370"/>
    </location>
</feature>
<dbReference type="InterPro" id="IPR000070">
    <property type="entry name" value="Pectinesterase_cat"/>
</dbReference>
<feature type="domain" description="Pectinesterase catalytic" evidence="7">
    <location>
        <begin position="59"/>
        <end position="360"/>
    </location>
</feature>
<dbReference type="GO" id="GO:0030599">
    <property type="term" value="F:pectinesterase activity"/>
    <property type="evidence" value="ECO:0007669"/>
    <property type="project" value="UniProtKB-UniRule"/>
</dbReference>
<dbReference type="GO" id="GO:0045490">
    <property type="term" value="P:pectin catabolic process"/>
    <property type="evidence" value="ECO:0007669"/>
    <property type="project" value="UniProtKB-UniRule"/>
</dbReference>
<dbReference type="Pfam" id="PF01095">
    <property type="entry name" value="Pectinesterase"/>
    <property type="match status" value="1"/>
</dbReference>
<dbReference type="UniPathway" id="UPA00545">
    <property type="reaction ID" value="UER00823"/>
</dbReference>
<comment type="caution">
    <text evidence="8">The sequence shown here is derived from an EMBL/GenBank/DDBJ whole genome shotgun (WGS) entry which is preliminary data.</text>
</comment>
<comment type="similarity">
    <text evidence="1">Belongs to the pectinesterase family.</text>
</comment>
<comment type="catalytic activity">
    <reaction evidence="5">
        <text>[(1-&gt;4)-alpha-D-galacturonosyl methyl ester](n) + n H2O = [(1-&gt;4)-alpha-D-galacturonosyl](n) + n methanol + n H(+)</text>
        <dbReference type="Rhea" id="RHEA:22380"/>
        <dbReference type="Rhea" id="RHEA-COMP:14570"/>
        <dbReference type="Rhea" id="RHEA-COMP:14573"/>
        <dbReference type="ChEBI" id="CHEBI:15377"/>
        <dbReference type="ChEBI" id="CHEBI:15378"/>
        <dbReference type="ChEBI" id="CHEBI:17790"/>
        <dbReference type="ChEBI" id="CHEBI:140522"/>
        <dbReference type="ChEBI" id="CHEBI:140523"/>
        <dbReference type="EC" id="3.1.1.11"/>
    </reaction>
</comment>
<feature type="signal peptide" evidence="5">
    <location>
        <begin position="1"/>
        <end position="35"/>
    </location>
</feature>
<evidence type="ECO:0000313" key="9">
    <source>
        <dbReference type="Proteomes" id="UP000308760"/>
    </source>
</evidence>
<dbReference type="EMBL" id="STGY01000060">
    <property type="protein sequence ID" value="THV40090.1"/>
    <property type="molecule type" value="Genomic_DNA"/>
</dbReference>
<dbReference type="SUPFAM" id="SSF51126">
    <property type="entry name" value="Pectin lyase-like"/>
    <property type="match status" value="1"/>
</dbReference>
<gene>
    <name evidence="8" type="ORF">FAB82_16320</name>
</gene>
<evidence type="ECO:0000256" key="6">
    <source>
        <dbReference type="SAM" id="MobiDB-lite"/>
    </source>
</evidence>
<evidence type="ECO:0000256" key="2">
    <source>
        <dbReference type="ARBA" id="ARBA00022801"/>
    </source>
</evidence>
<sequence length="370" mass="38723">MRSEKSGAPALSRRGRAAAVAAVLGAALAAATAFAANTTANAQDANTADTEVDISQEADLIVAADGSGTHTSVQEAVDAASPGFTILVRPGTYQGNVTVPSDKTGLTLVGESGNAEDVVITDNRCAACDNGDGGTWGTTGSASVTLNGGDFTALDLTFENAYDEAANGNSQAVAVKVNGDKMVFENVRFLGNQDTLYANSPSETEAGRQYYKDCYVEGDVDFIFGRGTAVFDDCTIHSLDRGSDSNNGYITAASTDLSQEYGYLFTGCTLTSDAADGSVYLGRPWPAGGSESARGQVLYRDCDLGAHIRDDPWTDMSGLSWRDARLSEYQNTGEGAGVNDDRPQMSDDQAAGYQPENYLSGDDGWNPITE</sequence>
<dbReference type="PROSITE" id="PS00503">
    <property type="entry name" value="PECTINESTERASE_2"/>
    <property type="match status" value="1"/>
</dbReference>
<dbReference type="PANTHER" id="PTHR31321:SF57">
    <property type="entry name" value="PECTINESTERASE 53-RELATED"/>
    <property type="match status" value="1"/>
</dbReference>